<feature type="compositionally biased region" description="Polar residues" evidence="1">
    <location>
        <begin position="104"/>
        <end position="115"/>
    </location>
</feature>
<reference evidence="3 4" key="1">
    <citation type="submission" date="2024-02" db="EMBL/GenBank/DDBJ databases">
        <title>De novo assembly and annotation of 12 fungi associated with fruit tree decline syndrome in Ontario, Canada.</title>
        <authorList>
            <person name="Sulman M."/>
            <person name="Ellouze W."/>
            <person name="Ilyukhin E."/>
        </authorList>
    </citation>
    <scope>NUCLEOTIDE SEQUENCE [LARGE SCALE GENOMIC DNA]</scope>
    <source>
        <strain evidence="3 4">M169</strain>
    </source>
</reference>
<gene>
    <name evidence="3" type="ORF">SLS63_004430</name>
</gene>
<feature type="region of interest" description="Disordered" evidence="1">
    <location>
        <begin position="302"/>
        <end position="337"/>
    </location>
</feature>
<feature type="compositionally biased region" description="Low complexity" evidence="1">
    <location>
        <begin position="130"/>
        <end position="139"/>
    </location>
</feature>
<feature type="region of interest" description="Disordered" evidence="1">
    <location>
        <begin position="532"/>
        <end position="553"/>
    </location>
</feature>
<dbReference type="Pfam" id="PF06221">
    <property type="entry name" value="zf-C2HC5"/>
    <property type="match status" value="1"/>
</dbReference>
<feature type="region of interest" description="Disordered" evidence="1">
    <location>
        <begin position="55"/>
        <end position="210"/>
    </location>
</feature>
<keyword evidence="4" id="KW-1185">Reference proteome</keyword>
<feature type="compositionally biased region" description="Gly residues" evidence="1">
    <location>
        <begin position="455"/>
        <end position="465"/>
    </location>
</feature>
<feature type="compositionally biased region" description="Gly residues" evidence="1">
    <location>
        <begin position="533"/>
        <end position="547"/>
    </location>
</feature>
<dbReference type="EMBL" id="JAKNSF020000016">
    <property type="protein sequence ID" value="KAK7734145.1"/>
    <property type="molecule type" value="Genomic_DNA"/>
</dbReference>
<dbReference type="PANTHER" id="PTHR12963">
    <property type="entry name" value="THYROID RECEPTOR INTERACTING PROTEIN RELATED"/>
    <property type="match status" value="1"/>
</dbReference>
<organism evidence="3 4">
    <name type="scientific">Diaporthe eres</name>
    <name type="common">Phomopsis oblonga</name>
    <dbReference type="NCBI Taxonomy" id="83184"/>
    <lineage>
        <taxon>Eukaryota</taxon>
        <taxon>Fungi</taxon>
        <taxon>Dikarya</taxon>
        <taxon>Ascomycota</taxon>
        <taxon>Pezizomycotina</taxon>
        <taxon>Sordariomycetes</taxon>
        <taxon>Sordariomycetidae</taxon>
        <taxon>Diaporthales</taxon>
        <taxon>Diaporthaceae</taxon>
        <taxon>Diaporthe</taxon>
        <taxon>Diaporthe eres species complex</taxon>
    </lineage>
</organism>
<evidence type="ECO:0000256" key="1">
    <source>
        <dbReference type="SAM" id="MobiDB-lite"/>
    </source>
</evidence>
<proteinExistence type="predicted"/>
<feature type="domain" description="TRIP4/RQT4 C2HC5-type zinc finger" evidence="2">
    <location>
        <begin position="244"/>
        <end position="295"/>
    </location>
</feature>
<feature type="compositionally biased region" description="Polar residues" evidence="1">
    <location>
        <begin position="178"/>
        <end position="189"/>
    </location>
</feature>
<evidence type="ECO:0000313" key="3">
    <source>
        <dbReference type="EMBL" id="KAK7734145.1"/>
    </source>
</evidence>
<accession>A0ABR1PDW2</accession>
<name>A0ABR1PDW2_DIAER</name>
<comment type="caution">
    <text evidence="3">The sequence shown here is derived from an EMBL/GenBank/DDBJ whole genome shotgun (WGS) entry which is preliminary data.</text>
</comment>
<sequence>MSVNQLSMLLGLPDSDCKQILDYGSTLSKAEAADHFKNLLGDSPQAIEFISSFNSRRQDPKPAPAPAPVTQQNASSDLEAVPKTQRGPKKKKAPLRTPAPRQITDATPASGTVYSKKSIEDDYIAGRSGASTPSSSNPPFTAPPPKSSTPPPKKFSKQPPSASGSLVSDRLAPKQKPKSNPTSRSSTPGPASRGNGGPVTKVSIAGGTPMHGASTAVADLDAAIRSLEVTTNPSLPGGSDDSARRCNCVATRHPLQSAAPNCLSCGKVICLKEGLGPCTFCGAPLLSPSEVQSMIQELRAERGREKQVADRQAHKRADVAAKPRPFTKPRTGDEATDGLGEAEAKALEHRDRLLGFQAQNARRTTVRDEAADFDVSGAMAGFGGSLWASPEDRARELKRQQKVLREMEWNARPDYEKRQQVVSIDLVGGKVVKKFVAKERPATPEDEGEDEPLGSGAGGSGGGGVLEETSANRRPGAGGAFSKNPLLGGMIRPVYDAKGKGAELEGRKDRAAARWRRVQDDLDDNEAIILDGGVYGGQQGASTGGTGDEPACG</sequence>
<dbReference type="InterPro" id="IPR009349">
    <property type="entry name" value="TRIP4/RQT4_C2HC5_Znf"/>
</dbReference>
<dbReference type="PANTHER" id="PTHR12963:SF4">
    <property type="entry name" value="ACTIVATING SIGNAL COINTEGRATOR 1"/>
    <property type="match status" value="1"/>
</dbReference>
<feature type="compositionally biased region" description="Basic and acidic residues" evidence="1">
    <location>
        <begin position="302"/>
        <end position="321"/>
    </location>
</feature>
<feature type="region of interest" description="Disordered" evidence="1">
    <location>
        <begin position="437"/>
        <end position="490"/>
    </location>
</feature>
<dbReference type="InterPro" id="IPR039128">
    <property type="entry name" value="TRIP4-like"/>
</dbReference>
<dbReference type="Proteomes" id="UP001430848">
    <property type="component" value="Unassembled WGS sequence"/>
</dbReference>
<protein>
    <recommendedName>
        <fullName evidence="2">TRIP4/RQT4 C2HC5-type zinc finger domain-containing protein</fullName>
    </recommendedName>
</protein>
<evidence type="ECO:0000259" key="2">
    <source>
        <dbReference type="Pfam" id="PF06221"/>
    </source>
</evidence>
<feature type="compositionally biased region" description="Pro residues" evidence="1">
    <location>
        <begin position="140"/>
        <end position="153"/>
    </location>
</feature>
<evidence type="ECO:0000313" key="4">
    <source>
        <dbReference type="Proteomes" id="UP001430848"/>
    </source>
</evidence>